<keyword evidence="2" id="KW-0229">DNA integration</keyword>
<dbReference type="Pfam" id="PF13356">
    <property type="entry name" value="Arm-DNA-bind_3"/>
    <property type="match status" value="1"/>
</dbReference>
<sequence>MSNAAKKPLTTKTIEMMKPKDQDKADIGEYSGLRVTCGKTGIKTFFYRYSSPITNKLIQVKIGSFPAVSLAEARKQLKELKNIRLSGRCPATELKAYKKEQEQKRKQQQFYVKDLIELYMSQYIEDHYSDNGKLIAGARKPKGQDEVRRTLYNDVVIPFGDRIASSVTRKEIVEHILKIVNERGARVQAGSVLREWSLAYRFAIGLDKFDENFVNPAFLAKETLKMTAVKLTNNKGTRAFDHKELTTFMNWIKQSSFTKKIQNVFFTHIIDGLPYRGNLCYFLGRY</sequence>
<dbReference type="Gene3D" id="3.30.160.390">
    <property type="entry name" value="Integrase, DNA-binding domain"/>
    <property type="match status" value="1"/>
</dbReference>
<keyword evidence="7" id="KW-1185">Reference proteome</keyword>
<evidence type="ECO:0000256" key="4">
    <source>
        <dbReference type="SAM" id="MobiDB-lite"/>
    </source>
</evidence>
<dbReference type="GO" id="GO:0015074">
    <property type="term" value="P:DNA integration"/>
    <property type="evidence" value="ECO:0007669"/>
    <property type="project" value="UniProtKB-KW"/>
</dbReference>
<dbReference type="AlphaFoldDB" id="A0A377HSQ0"/>
<dbReference type="Proteomes" id="UP000254329">
    <property type="component" value="Unassembled WGS sequence"/>
</dbReference>
<dbReference type="InterPro" id="IPR025166">
    <property type="entry name" value="Integrase_DNA_bind_dom"/>
</dbReference>
<dbReference type="PANTHER" id="PTHR30629">
    <property type="entry name" value="PROPHAGE INTEGRASE"/>
    <property type="match status" value="1"/>
</dbReference>
<evidence type="ECO:0000313" key="7">
    <source>
        <dbReference type="Proteomes" id="UP000254329"/>
    </source>
</evidence>
<evidence type="ECO:0000256" key="1">
    <source>
        <dbReference type="ARBA" id="ARBA00008857"/>
    </source>
</evidence>
<evidence type="ECO:0000256" key="3">
    <source>
        <dbReference type="ARBA" id="ARBA00023125"/>
    </source>
</evidence>
<feature type="domain" description="Integrase DNA-binding" evidence="5">
    <location>
        <begin position="9"/>
        <end position="95"/>
    </location>
</feature>
<dbReference type="RefSeq" id="WP_235817191.1">
    <property type="nucleotide sequence ID" value="NZ_MUXZ01000017.1"/>
</dbReference>
<dbReference type="EMBL" id="UGHF01000001">
    <property type="protein sequence ID" value="STO59432.1"/>
    <property type="molecule type" value="Genomic_DNA"/>
</dbReference>
<organism evidence="6 7">
    <name type="scientific">Canicola haemoglobinophilus</name>
    <dbReference type="NCBI Taxonomy" id="733"/>
    <lineage>
        <taxon>Bacteria</taxon>
        <taxon>Pseudomonadati</taxon>
        <taxon>Pseudomonadota</taxon>
        <taxon>Gammaproteobacteria</taxon>
        <taxon>Pasteurellales</taxon>
        <taxon>Pasteurellaceae</taxon>
        <taxon>Canicola</taxon>
    </lineage>
</organism>
<dbReference type="Gene3D" id="1.10.150.130">
    <property type="match status" value="1"/>
</dbReference>
<dbReference type="InterPro" id="IPR011010">
    <property type="entry name" value="DNA_brk_join_enz"/>
</dbReference>
<accession>A0A377HSQ0</accession>
<reference evidence="6 7" key="1">
    <citation type="submission" date="2018-06" db="EMBL/GenBank/DDBJ databases">
        <authorList>
            <consortium name="Pathogen Informatics"/>
            <person name="Doyle S."/>
        </authorList>
    </citation>
    <scope>NUCLEOTIDE SEQUENCE [LARGE SCALE GENOMIC DNA]</scope>
    <source>
        <strain evidence="6 7">NCTC1659</strain>
    </source>
</reference>
<feature type="region of interest" description="Disordered" evidence="4">
    <location>
        <begin position="1"/>
        <end position="20"/>
    </location>
</feature>
<protein>
    <submittedName>
        <fullName evidence="6">CP4-57 prophage integrase</fullName>
    </submittedName>
</protein>
<evidence type="ECO:0000256" key="2">
    <source>
        <dbReference type="ARBA" id="ARBA00022908"/>
    </source>
</evidence>
<evidence type="ECO:0000313" key="6">
    <source>
        <dbReference type="EMBL" id="STO59432.1"/>
    </source>
</evidence>
<dbReference type="InterPro" id="IPR050808">
    <property type="entry name" value="Phage_Integrase"/>
</dbReference>
<dbReference type="InterPro" id="IPR038488">
    <property type="entry name" value="Integrase_DNA-bd_sf"/>
</dbReference>
<proteinExistence type="inferred from homology"/>
<dbReference type="GO" id="GO:0003677">
    <property type="term" value="F:DNA binding"/>
    <property type="evidence" value="ECO:0007669"/>
    <property type="project" value="UniProtKB-KW"/>
</dbReference>
<dbReference type="PANTHER" id="PTHR30629:SF2">
    <property type="entry name" value="PROPHAGE INTEGRASE INTS-RELATED"/>
    <property type="match status" value="1"/>
</dbReference>
<gene>
    <name evidence="6" type="primary">intA_2</name>
    <name evidence="6" type="ORF">NCTC1659_00681</name>
</gene>
<dbReference type="InterPro" id="IPR010998">
    <property type="entry name" value="Integrase_recombinase_N"/>
</dbReference>
<dbReference type="SUPFAM" id="SSF56349">
    <property type="entry name" value="DNA breaking-rejoining enzymes"/>
    <property type="match status" value="1"/>
</dbReference>
<name>A0A377HSQ0_9PAST</name>
<evidence type="ECO:0000259" key="5">
    <source>
        <dbReference type="Pfam" id="PF13356"/>
    </source>
</evidence>
<comment type="similarity">
    <text evidence="1">Belongs to the 'phage' integrase family.</text>
</comment>
<keyword evidence="3" id="KW-0238">DNA-binding</keyword>